<evidence type="ECO:0000259" key="2">
    <source>
        <dbReference type="PROSITE" id="PS50966"/>
    </source>
</evidence>
<feature type="domain" description="SWIM-type" evidence="2">
    <location>
        <begin position="10"/>
        <end position="44"/>
    </location>
</feature>
<evidence type="ECO:0000313" key="4">
    <source>
        <dbReference type="Proteomes" id="UP000266673"/>
    </source>
</evidence>
<dbReference type="OrthoDB" id="10454129at2759"/>
<keyword evidence="4" id="KW-1185">Reference proteome</keyword>
<dbReference type="AlphaFoldDB" id="A0A397UQX2"/>
<proteinExistence type="predicted"/>
<name>A0A397UQX2_9GLOM</name>
<organism evidence="3 4">
    <name type="scientific">Gigaspora rosea</name>
    <dbReference type="NCBI Taxonomy" id="44941"/>
    <lineage>
        <taxon>Eukaryota</taxon>
        <taxon>Fungi</taxon>
        <taxon>Fungi incertae sedis</taxon>
        <taxon>Mucoromycota</taxon>
        <taxon>Glomeromycotina</taxon>
        <taxon>Glomeromycetes</taxon>
        <taxon>Diversisporales</taxon>
        <taxon>Gigasporaceae</taxon>
        <taxon>Gigaspora</taxon>
    </lineage>
</organism>
<dbReference type="PROSITE" id="PS50966">
    <property type="entry name" value="ZF_SWIM"/>
    <property type="match status" value="1"/>
</dbReference>
<evidence type="ECO:0000256" key="1">
    <source>
        <dbReference type="PROSITE-ProRule" id="PRU00325"/>
    </source>
</evidence>
<dbReference type="InterPro" id="IPR007527">
    <property type="entry name" value="Znf_SWIM"/>
</dbReference>
<gene>
    <name evidence="3" type="ORF">C2G38_2041593</name>
</gene>
<keyword evidence="1" id="KW-0479">Metal-binding</keyword>
<sequence>MATNTMSLNYVALLKDNSHICTCLLLISDGLVCRHFFQVMLQTKTAKFSLDLIKTQWYKRNVNMDKINIIYDSVGIHNIATNRQAENLALTSISNIQNLKQDYSISNAKIENSIATRQIYGKCTGLERKLALLAAEFHLIHIAATLLGLIQQIENASSNNTSQDQDIICNLSQASTREDS</sequence>
<comment type="caution">
    <text evidence="3">The sequence shown here is derived from an EMBL/GenBank/DDBJ whole genome shotgun (WGS) entry which is preliminary data.</text>
</comment>
<keyword evidence="1" id="KW-0862">Zinc</keyword>
<keyword evidence="1" id="KW-0863">Zinc-finger</keyword>
<dbReference type="EMBL" id="QKWP01000996">
    <property type="protein sequence ID" value="RIB12715.1"/>
    <property type="molecule type" value="Genomic_DNA"/>
</dbReference>
<dbReference type="Proteomes" id="UP000266673">
    <property type="component" value="Unassembled WGS sequence"/>
</dbReference>
<evidence type="ECO:0000313" key="3">
    <source>
        <dbReference type="EMBL" id="RIB12715.1"/>
    </source>
</evidence>
<reference evidence="3 4" key="1">
    <citation type="submission" date="2018-06" db="EMBL/GenBank/DDBJ databases">
        <title>Comparative genomics reveals the genomic features of Rhizophagus irregularis, R. cerebriforme, R. diaphanum and Gigaspora rosea, and their symbiotic lifestyle signature.</title>
        <authorList>
            <person name="Morin E."/>
            <person name="San Clemente H."/>
            <person name="Chen E.C.H."/>
            <person name="De La Providencia I."/>
            <person name="Hainaut M."/>
            <person name="Kuo A."/>
            <person name="Kohler A."/>
            <person name="Murat C."/>
            <person name="Tang N."/>
            <person name="Roy S."/>
            <person name="Loubradou J."/>
            <person name="Henrissat B."/>
            <person name="Grigoriev I.V."/>
            <person name="Corradi N."/>
            <person name="Roux C."/>
            <person name="Martin F.M."/>
        </authorList>
    </citation>
    <scope>NUCLEOTIDE SEQUENCE [LARGE SCALE GENOMIC DNA]</scope>
    <source>
        <strain evidence="3 4">DAOM 194757</strain>
    </source>
</reference>
<protein>
    <recommendedName>
        <fullName evidence="2">SWIM-type domain-containing protein</fullName>
    </recommendedName>
</protein>
<dbReference type="GO" id="GO:0008270">
    <property type="term" value="F:zinc ion binding"/>
    <property type="evidence" value="ECO:0007669"/>
    <property type="project" value="UniProtKB-KW"/>
</dbReference>
<accession>A0A397UQX2</accession>